<dbReference type="AlphaFoldDB" id="A0AAF0D1H1"/>
<dbReference type="InterPro" id="IPR017900">
    <property type="entry name" value="4Fe4S_Fe_S_CS"/>
</dbReference>
<dbReference type="InterPro" id="IPR017896">
    <property type="entry name" value="4Fe4S_Fe-S-bd"/>
</dbReference>
<dbReference type="GO" id="GO:0052592">
    <property type="term" value="F:oxidoreductase activity, acting on CH or CH2 groups, with an iron-sulfur protein as acceptor"/>
    <property type="evidence" value="ECO:0007669"/>
    <property type="project" value="TreeGrafter"/>
</dbReference>
<dbReference type="Pfam" id="PF04422">
    <property type="entry name" value="FrhB_FdhB_N"/>
    <property type="match status" value="1"/>
</dbReference>
<evidence type="ECO:0000313" key="3">
    <source>
        <dbReference type="Proteomes" id="UP000186851"/>
    </source>
</evidence>
<dbReference type="InterPro" id="IPR007516">
    <property type="entry name" value="Co_F420_Hydgase/DH_bsu_N"/>
</dbReference>
<accession>A0AAF0D1H1</accession>
<dbReference type="PANTHER" id="PTHR31332">
    <property type="entry name" value="7-HYDROXYMETHYL CHLOROPHYLL A REDUCTASE, CHLOROPLASTIC"/>
    <property type="match status" value="1"/>
</dbReference>
<feature type="domain" description="4Fe-4S ferredoxin-type" evidence="1">
    <location>
        <begin position="23"/>
        <end position="52"/>
    </location>
</feature>
<dbReference type="InterPro" id="IPR007525">
    <property type="entry name" value="FrhB_FdhB_C"/>
</dbReference>
<evidence type="ECO:0000259" key="1">
    <source>
        <dbReference type="PROSITE" id="PS51379"/>
    </source>
</evidence>
<dbReference type="Proteomes" id="UP000186851">
    <property type="component" value="Chromosome"/>
</dbReference>
<dbReference type="PANTHER" id="PTHR31332:SF0">
    <property type="entry name" value="7-HYDROXYMETHYL CHLOROPHYLL A REDUCTASE, CHLOROPLASTIC"/>
    <property type="match status" value="1"/>
</dbReference>
<dbReference type="Gene3D" id="3.30.70.20">
    <property type="match status" value="1"/>
</dbReference>
<dbReference type="EMBL" id="CP091871">
    <property type="protein sequence ID" value="WEU39917.1"/>
    <property type="molecule type" value="Genomic_DNA"/>
</dbReference>
<dbReference type="SUPFAM" id="SSF54862">
    <property type="entry name" value="4Fe-4S ferredoxins"/>
    <property type="match status" value="1"/>
</dbReference>
<protein>
    <submittedName>
        <fullName evidence="2">Coenzyme F420 hydrogenase/dehydrogenase, beta subunit C-terminal domain</fullName>
    </submittedName>
</protein>
<dbReference type="Pfam" id="PF04432">
    <property type="entry name" value="FrhB_FdhB_C"/>
    <property type="match status" value="1"/>
</dbReference>
<gene>
    <name evidence="2" type="ORF">OdinLCB4_005455</name>
</gene>
<reference evidence="2" key="2">
    <citation type="journal article" date="2022" name="Nat. Microbiol.">
        <title>A closed Candidatus Odinarchaeum chromosome exposes Asgard archaeal viruses.</title>
        <authorList>
            <person name="Tamarit D."/>
            <person name="Caceres E.F."/>
            <person name="Krupovic M."/>
            <person name="Nijland R."/>
            <person name="Eme L."/>
            <person name="Robinson N.P."/>
            <person name="Ettema T.J.G."/>
        </authorList>
    </citation>
    <scope>NUCLEOTIDE SEQUENCE</scope>
    <source>
        <strain evidence="2">LCB_4</strain>
    </source>
</reference>
<dbReference type="PROSITE" id="PS51379">
    <property type="entry name" value="4FE4S_FER_2"/>
    <property type="match status" value="1"/>
</dbReference>
<sequence length="383" mass="42334">MLKVELSKPARKDTYLYPIAKLLKDVVKTERCMLCGGCVAACPVSAIGIKDYKPTLVSTCYVCGICYTHCPRTGLNFDEVEKHVFGRVRSSEDKIGVYSSIAVAKAKDHELNKLGQDGGVITALLKYALDKGYIKGAITTKRLNSTSWEPTPFFANSSNIHETAGSVYSVSASNQLLGRVYHEYANFVGCNLCLNSIALVGTPCQIESFRKMQFSDHGKLKITDIVSLTISMFCWGNYHYDKLKEFLESKGYDLSKITKFSIKKGVLTGYDNGKEVFAFKISELKDIKMPACNECMDLTGELADISVGGQGVSEGWSFVILRTEFGEKLFNEAVEAGYLEKGSSKIASEALKEIIDSSEKKKSQNKVTIENSQDQLVKLSHRI</sequence>
<organism evidence="2 3">
    <name type="scientific">Odinarchaeota yellowstonii (strain LCB_4)</name>
    <dbReference type="NCBI Taxonomy" id="1841599"/>
    <lineage>
        <taxon>Archaea</taxon>
        <taxon>Promethearchaeati</taxon>
        <taxon>Candidatus Odinarchaeota</taxon>
        <taxon>Candidatus Odinarchaeia</taxon>
        <taxon>Candidatus Odinarchaeales</taxon>
        <taxon>Candidatus Odinarchaeaceae</taxon>
        <taxon>Candidatus Odinarchaeum</taxon>
    </lineage>
</organism>
<dbReference type="Pfam" id="PF00037">
    <property type="entry name" value="Fer4"/>
    <property type="match status" value="1"/>
</dbReference>
<dbReference type="KEGG" id="oyw:OdinLCB4_005455"/>
<name>A0AAF0D1H1_ODILC</name>
<proteinExistence type="predicted"/>
<dbReference type="PROSITE" id="PS00198">
    <property type="entry name" value="4FE4S_FER_1"/>
    <property type="match status" value="2"/>
</dbReference>
<reference evidence="2" key="1">
    <citation type="journal article" date="2017" name="Nature">
        <title>Asgard archaea illuminate the origin of eukaryotic cellular complexity.</title>
        <authorList>
            <person name="Zaremba-Niedzwiedzka K."/>
            <person name="Caceres E.F."/>
            <person name="Saw J.H."/>
            <person name="Backstrom D."/>
            <person name="Juzokaite L."/>
            <person name="Vancaester E."/>
            <person name="Seitz K.W."/>
            <person name="Anantharaman K."/>
            <person name="Starnawski P."/>
            <person name="Kjeldsen K.U."/>
            <person name="Scott M.B."/>
            <person name="Nunoura T."/>
            <person name="Banfield J.F."/>
            <person name="Schramm A."/>
            <person name="Baker B.J."/>
            <person name="Spang A."/>
            <person name="Ettema T.J.G."/>
        </authorList>
    </citation>
    <scope>NUCLEOTIDE SEQUENCE</scope>
    <source>
        <strain evidence="2">LCB_4</strain>
    </source>
</reference>
<evidence type="ECO:0000313" key="2">
    <source>
        <dbReference type="EMBL" id="WEU39917.1"/>
    </source>
</evidence>
<dbReference type="InterPro" id="IPR045220">
    <property type="entry name" value="FRHB/FDHB/HCAR-like"/>
</dbReference>